<dbReference type="Gramene" id="OMO60265">
    <property type="protein sequence ID" value="OMO60265"/>
    <property type="gene ID" value="CCACVL1_24282"/>
</dbReference>
<dbReference type="EMBL" id="AWWV01013728">
    <property type="protein sequence ID" value="OMO60265.1"/>
    <property type="molecule type" value="Genomic_DNA"/>
</dbReference>
<sequence length="391" mass="42825">MAILNLTFFFRYSHIVVDVDVVLLTSEATASQASAILKELISHHIELKSYSADNDGIGNEEADAIKSICAIFENTLNSTDGIPNKHVLAVLATLFPKIGESSYIFMKSIVHKLADFMTLASGDMSKMNHLQNCIGSAVTVIGPERILTLLPITLHSDNFNYSNVWLIPVLKNYVVGASLRSLENIAVALQILVNQNKSIIRSEKDTSEASNFTEGDSVAELGGLASYSKKSATRNMKALSSCASELLQALIDAFVCSLAAKRLYLKDAIKCLASITDSSITKRIFMSLVDKLQLVDDEGEFEKQAGNANVLMEKGGNTSTMEKGARRRMIMELASSIVPGAEEDLIDFIYALVKKTFQETDEIGHAEAYCALSRVLEEHAWFCSSRFRGVD</sequence>
<keyword evidence="3" id="KW-1185">Reference proteome</keyword>
<dbReference type="PANTHER" id="PTHR48412:SF1">
    <property type="entry name" value="ARM REPEAT SUPERFAMILY PROTEIN"/>
    <property type="match status" value="1"/>
</dbReference>
<dbReference type="OMA" id="ICAIFEN"/>
<proteinExistence type="predicted"/>
<organism evidence="2 3">
    <name type="scientific">Corchorus capsularis</name>
    <name type="common">Jute</name>
    <dbReference type="NCBI Taxonomy" id="210143"/>
    <lineage>
        <taxon>Eukaryota</taxon>
        <taxon>Viridiplantae</taxon>
        <taxon>Streptophyta</taxon>
        <taxon>Embryophyta</taxon>
        <taxon>Tracheophyta</taxon>
        <taxon>Spermatophyta</taxon>
        <taxon>Magnoliopsida</taxon>
        <taxon>eudicotyledons</taxon>
        <taxon>Gunneridae</taxon>
        <taxon>Pentapetalae</taxon>
        <taxon>rosids</taxon>
        <taxon>malvids</taxon>
        <taxon>Malvales</taxon>
        <taxon>Malvaceae</taxon>
        <taxon>Grewioideae</taxon>
        <taxon>Apeibeae</taxon>
        <taxon>Corchorus</taxon>
    </lineage>
</organism>
<dbReference type="InterPro" id="IPR012978">
    <property type="entry name" value="HEAT_RRP12"/>
</dbReference>
<reference evidence="2 3" key="1">
    <citation type="submission" date="2013-09" db="EMBL/GenBank/DDBJ databases">
        <title>Corchorus capsularis genome sequencing.</title>
        <authorList>
            <person name="Alam M."/>
            <person name="Haque M.S."/>
            <person name="Islam M.S."/>
            <person name="Emdad E.M."/>
            <person name="Islam M.M."/>
            <person name="Ahmed B."/>
            <person name="Halim A."/>
            <person name="Hossen Q.M.M."/>
            <person name="Hossain M.Z."/>
            <person name="Ahmed R."/>
            <person name="Khan M.M."/>
            <person name="Islam R."/>
            <person name="Rashid M.M."/>
            <person name="Khan S.A."/>
            <person name="Rahman M.S."/>
            <person name="Alam M."/>
        </authorList>
    </citation>
    <scope>NUCLEOTIDE SEQUENCE [LARGE SCALE GENOMIC DNA]</scope>
    <source>
        <strain evidence="3">cv. CVL-1</strain>
        <tissue evidence="2">Whole seedling</tissue>
    </source>
</reference>
<dbReference type="Pfam" id="PF08161">
    <property type="entry name" value="RRP12_HEAT"/>
    <property type="match status" value="1"/>
</dbReference>
<gene>
    <name evidence="2" type="ORF">CCACVL1_24282</name>
</gene>
<accession>A0A1R3GQ74</accession>
<dbReference type="PANTHER" id="PTHR48412">
    <property type="entry name" value="ARM REPEAT SUPERFAMILY PROTEIN"/>
    <property type="match status" value="1"/>
</dbReference>
<dbReference type="AlphaFoldDB" id="A0A1R3GQ74"/>
<dbReference type="Proteomes" id="UP000188268">
    <property type="component" value="Unassembled WGS sequence"/>
</dbReference>
<dbReference type="STRING" id="210143.A0A1R3GQ74"/>
<evidence type="ECO:0000313" key="3">
    <source>
        <dbReference type="Proteomes" id="UP000188268"/>
    </source>
</evidence>
<feature type="domain" description="RRP12 HEAT" evidence="1">
    <location>
        <begin position="26"/>
        <end position="180"/>
    </location>
</feature>
<comment type="caution">
    <text evidence="2">The sequence shown here is derived from an EMBL/GenBank/DDBJ whole genome shotgun (WGS) entry which is preliminary data.</text>
</comment>
<protein>
    <recommendedName>
        <fullName evidence="1">RRP12 HEAT domain-containing protein</fullName>
    </recommendedName>
</protein>
<name>A0A1R3GQ74_COCAP</name>
<dbReference type="OrthoDB" id="2192888at2759"/>
<evidence type="ECO:0000313" key="2">
    <source>
        <dbReference type="EMBL" id="OMO60265.1"/>
    </source>
</evidence>
<evidence type="ECO:0000259" key="1">
    <source>
        <dbReference type="Pfam" id="PF08161"/>
    </source>
</evidence>